<dbReference type="RefSeq" id="WP_379902586.1">
    <property type="nucleotide sequence ID" value="NZ_JBHRTR010000029.1"/>
</dbReference>
<evidence type="ECO:0000256" key="1">
    <source>
        <dbReference type="ARBA" id="ARBA00011952"/>
    </source>
</evidence>
<keyword evidence="9" id="KW-1185">Reference proteome</keyword>
<dbReference type="Proteomes" id="UP001595528">
    <property type="component" value="Unassembled WGS sequence"/>
</dbReference>
<dbReference type="InterPro" id="IPR001672">
    <property type="entry name" value="G6P_Isomerase"/>
</dbReference>
<keyword evidence="2 5" id="KW-0312">Gluconeogenesis</keyword>
<accession>A0ABV7L2S5</accession>
<comment type="pathway">
    <text evidence="5">Carbohydrate degradation; glycolysis; D-glyceraldehyde 3-phosphate and glycerone phosphate from D-glucose: step 2/4.</text>
</comment>
<dbReference type="InterPro" id="IPR046348">
    <property type="entry name" value="SIS_dom_sf"/>
</dbReference>
<evidence type="ECO:0000313" key="9">
    <source>
        <dbReference type="Proteomes" id="UP001595528"/>
    </source>
</evidence>
<dbReference type="PROSITE" id="PS51463">
    <property type="entry name" value="P_GLUCOSE_ISOMERASE_3"/>
    <property type="match status" value="1"/>
</dbReference>
<keyword evidence="4 5" id="KW-0413">Isomerase</keyword>
<comment type="caution">
    <text evidence="8">The sequence shown here is derived from an EMBL/GenBank/DDBJ whole genome shotgun (WGS) entry which is preliminary data.</text>
</comment>
<dbReference type="PROSITE" id="PS51464">
    <property type="entry name" value="SIS"/>
    <property type="match status" value="1"/>
</dbReference>
<dbReference type="Gene3D" id="3.40.50.10490">
    <property type="entry name" value="Glucose-6-phosphate isomerase like protein, domain 1"/>
    <property type="match status" value="2"/>
</dbReference>
<dbReference type="PANTHER" id="PTHR11469:SF1">
    <property type="entry name" value="GLUCOSE-6-PHOSPHATE ISOMERASE"/>
    <property type="match status" value="1"/>
</dbReference>
<proteinExistence type="inferred from homology"/>
<dbReference type="SUPFAM" id="SSF53697">
    <property type="entry name" value="SIS domain"/>
    <property type="match status" value="1"/>
</dbReference>
<organism evidence="8 9">
    <name type="scientific">Marinibaculum pumilum</name>
    <dbReference type="NCBI Taxonomy" id="1766165"/>
    <lineage>
        <taxon>Bacteria</taxon>
        <taxon>Pseudomonadati</taxon>
        <taxon>Pseudomonadota</taxon>
        <taxon>Alphaproteobacteria</taxon>
        <taxon>Rhodospirillales</taxon>
        <taxon>Rhodospirillaceae</taxon>
        <taxon>Marinibaculum</taxon>
    </lineage>
</organism>
<name>A0ABV7L2S5_9PROT</name>
<reference evidence="9" key="1">
    <citation type="journal article" date="2019" name="Int. J. Syst. Evol. Microbiol.">
        <title>The Global Catalogue of Microorganisms (GCM) 10K type strain sequencing project: providing services to taxonomists for standard genome sequencing and annotation.</title>
        <authorList>
            <consortium name="The Broad Institute Genomics Platform"/>
            <consortium name="The Broad Institute Genome Sequencing Center for Infectious Disease"/>
            <person name="Wu L."/>
            <person name="Ma J."/>
        </authorList>
    </citation>
    <scope>NUCLEOTIDE SEQUENCE [LARGE SCALE GENOMIC DNA]</scope>
    <source>
        <strain evidence="9">KCTC 42964</strain>
    </source>
</reference>
<dbReference type="PROSITE" id="PS00174">
    <property type="entry name" value="P_GLUCOSE_ISOMERASE_2"/>
    <property type="match status" value="1"/>
</dbReference>
<evidence type="ECO:0000256" key="4">
    <source>
        <dbReference type="ARBA" id="ARBA00023235"/>
    </source>
</evidence>
<dbReference type="InterPro" id="IPR018189">
    <property type="entry name" value="Phosphoglucose_isomerase_CS"/>
</dbReference>
<dbReference type="Pfam" id="PF00342">
    <property type="entry name" value="PGI"/>
    <property type="match status" value="1"/>
</dbReference>
<evidence type="ECO:0000256" key="6">
    <source>
        <dbReference type="SAM" id="MobiDB-lite"/>
    </source>
</evidence>
<comment type="catalytic activity">
    <reaction evidence="5">
        <text>alpha-D-glucose 6-phosphate = beta-D-fructose 6-phosphate</text>
        <dbReference type="Rhea" id="RHEA:11816"/>
        <dbReference type="ChEBI" id="CHEBI:57634"/>
        <dbReference type="ChEBI" id="CHEBI:58225"/>
        <dbReference type="EC" id="5.3.1.9"/>
    </reaction>
</comment>
<dbReference type="GO" id="GO:0016853">
    <property type="term" value="F:isomerase activity"/>
    <property type="evidence" value="ECO:0007669"/>
    <property type="project" value="UniProtKB-KW"/>
</dbReference>
<comment type="similarity">
    <text evidence="5">Belongs to the GPI family.</text>
</comment>
<evidence type="ECO:0000256" key="3">
    <source>
        <dbReference type="ARBA" id="ARBA00023152"/>
    </source>
</evidence>
<evidence type="ECO:0000256" key="5">
    <source>
        <dbReference type="RuleBase" id="RU000612"/>
    </source>
</evidence>
<dbReference type="EC" id="5.3.1.9" evidence="1 5"/>
<dbReference type="CDD" id="cd05016">
    <property type="entry name" value="SIS_PGI_2"/>
    <property type="match status" value="1"/>
</dbReference>
<feature type="region of interest" description="Disordered" evidence="6">
    <location>
        <begin position="412"/>
        <end position="432"/>
    </location>
</feature>
<dbReference type="EMBL" id="JBHRTR010000029">
    <property type="protein sequence ID" value="MFC3228938.1"/>
    <property type="molecule type" value="Genomic_DNA"/>
</dbReference>
<feature type="domain" description="SIS" evidence="7">
    <location>
        <begin position="66"/>
        <end position="235"/>
    </location>
</feature>
<dbReference type="InterPro" id="IPR001347">
    <property type="entry name" value="SIS_dom"/>
</dbReference>
<dbReference type="InterPro" id="IPR035482">
    <property type="entry name" value="SIS_PGI_2"/>
</dbReference>
<gene>
    <name evidence="8" type="ORF">ACFOGJ_16965</name>
</gene>
<evidence type="ECO:0000313" key="8">
    <source>
        <dbReference type="EMBL" id="MFC3228938.1"/>
    </source>
</evidence>
<dbReference type="PANTHER" id="PTHR11469">
    <property type="entry name" value="GLUCOSE-6-PHOSPHATE ISOMERASE"/>
    <property type="match status" value="1"/>
</dbReference>
<evidence type="ECO:0000259" key="7">
    <source>
        <dbReference type="PROSITE" id="PS51464"/>
    </source>
</evidence>
<protein>
    <recommendedName>
        <fullName evidence="1 5">Glucose-6-phosphate isomerase</fullName>
        <ecNumber evidence="1 5">5.3.1.9</ecNumber>
    </recommendedName>
</protein>
<evidence type="ECO:0000256" key="2">
    <source>
        <dbReference type="ARBA" id="ARBA00022432"/>
    </source>
</evidence>
<dbReference type="PRINTS" id="PR00662">
    <property type="entry name" value="G6PISOMERASE"/>
</dbReference>
<sequence>MGYEHNVDACFADRIGPGGIARAGFERLRAEAGDALGRLAALQGSGRMALFDLPATRADLPVLQAEAARFRADFDRVIVLGTGGSSLGAMALTAIGVPDGPELIFLDNFEPYGLDRALAGDLSRTGFIAISKSGGTAETVAQFLACIAAAEGRTGGRSMSRTFLCIAGPGDSPMRRIARTHAIPVMDHPPEIGGRYSVFTLVGMLPGLIGGYDVAALRAGAAEVLSQAIGDPRSPPVVGAALQVAAAQQRGIRASVLMPYESRLDQFSRWFCQLWAESLGKDGMGTLPVRALGPVDQHSQLQLYLEGPPDKLFTLILSDQRGQGPVISPQATGGDPALAYLAGHTLGDVAEAEGRATAATLIARGRPTRVIRIERVDEFTLGSLFMHFMVETILAAHLMAVDPFDQPAVEEGKKRTRDYLLQAQAERERDAG</sequence>
<keyword evidence="3 5" id="KW-0324">Glycolysis</keyword>